<name>C0QGP7_DESAH</name>
<evidence type="ECO:0000256" key="6">
    <source>
        <dbReference type="ARBA" id="ARBA00023186"/>
    </source>
</evidence>
<dbReference type="OrthoDB" id="9789811at2"/>
<dbReference type="eggNOG" id="COG0576">
    <property type="taxonomic scope" value="Bacteria"/>
</dbReference>
<comment type="subunit">
    <text evidence="3 10">Homodimer.</text>
</comment>
<dbReference type="CDD" id="cd00446">
    <property type="entry name" value="GrpE"/>
    <property type="match status" value="1"/>
</dbReference>
<dbReference type="SUPFAM" id="SSF58014">
    <property type="entry name" value="Coiled-coil domain of nucleotide exchange factor GrpE"/>
    <property type="match status" value="1"/>
</dbReference>
<evidence type="ECO:0000256" key="10">
    <source>
        <dbReference type="HAMAP-Rule" id="MF_01151"/>
    </source>
</evidence>
<dbReference type="SUPFAM" id="SSF51064">
    <property type="entry name" value="Head domain of nucleotide exchange factor GrpE"/>
    <property type="match status" value="1"/>
</dbReference>
<dbReference type="Gene3D" id="2.30.22.10">
    <property type="entry name" value="Head domain of nucleotide exchange factor GrpE"/>
    <property type="match status" value="1"/>
</dbReference>
<keyword evidence="5 10" id="KW-0346">Stress response</keyword>
<dbReference type="FunFam" id="2.30.22.10:FF:000001">
    <property type="entry name" value="Protein GrpE"/>
    <property type="match status" value="1"/>
</dbReference>
<evidence type="ECO:0000256" key="7">
    <source>
        <dbReference type="ARBA" id="ARBA00053401"/>
    </source>
</evidence>
<protein>
    <recommendedName>
        <fullName evidence="8 10">Protein GrpE</fullName>
    </recommendedName>
    <alternativeName>
        <fullName evidence="9 10">HSP-70 cofactor</fullName>
    </alternativeName>
</protein>
<keyword evidence="4 10" id="KW-0963">Cytoplasm</keyword>
<evidence type="ECO:0000256" key="9">
    <source>
        <dbReference type="ARBA" id="ARBA00076414"/>
    </source>
</evidence>
<dbReference type="HOGENOM" id="CLU_057217_6_0_7"/>
<evidence type="ECO:0000256" key="12">
    <source>
        <dbReference type="RuleBase" id="RU004478"/>
    </source>
</evidence>
<dbReference type="GO" id="GO:0005737">
    <property type="term" value="C:cytoplasm"/>
    <property type="evidence" value="ECO:0007669"/>
    <property type="project" value="UniProtKB-SubCell"/>
</dbReference>
<dbReference type="InterPro" id="IPR013805">
    <property type="entry name" value="GrpE_CC"/>
</dbReference>
<keyword evidence="15" id="KW-1185">Reference proteome</keyword>
<dbReference type="GO" id="GO:0000774">
    <property type="term" value="F:adenyl-nucleotide exchange factor activity"/>
    <property type="evidence" value="ECO:0007669"/>
    <property type="project" value="InterPro"/>
</dbReference>
<dbReference type="AlphaFoldDB" id="C0QGP7"/>
<evidence type="ECO:0000256" key="8">
    <source>
        <dbReference type="ARBA" id="ARBA00072274"/>
    </source>
</evidence>
<proteinExistence type="inferred from homology"/>
<dbReference type="NCBIfam" id="NF010748">
    <property type="entry name" value="PRK14150.1"/>
    <property type="match status" value="1"/>
</dbReference>
<dbReference type="GO" id="GO:0051087">
    <property type="term" value="F:protein-folding chaperone binding"/>
    <property type="evidence" value="ECO:0007669"/>
    <property type="project" value="InterPro"/>
</dbReference>
<evidence type="ECO:0000313" key="15">
    <source>
        <dbReference type="Proteomes" id="UP000000442"/>
    </source>
</evidence>
<evidence type="ECO:0000256" key="1">
    <source>
        <dbReference type="ARBA" id="ARBA00004496"/>
    </source>
</evidence>
<dbReference type="EMBL" id="CP001087">
    <property type="protein sequence ID" value="ACN13522.1"/>
    <property type="molecule type" value="Genomic_DNA"/>
</dbReference>
<feature type="region of interest" description="Disordered" evidence="13">
    <location>
        <begin position="1"/>
        <end position="42"/>
    </location>
</feature>
<dbReference type="HAMAP" id="MF_01151">
    <property type="entry name" value="GrpE"/>
    <property type="match status" value="1"/>
</dbReference>
<sequence length="200" mass="22784">MADKDEPVKKTDSDESKKEAPKAEKKGARENPDTNSCKQEKSEIEECQDQLTAEKDKVLRLSAEFENYKKRSSKELSEFRKFANETLLKQFLSVVDNMERAIDAAKKNGNDGKALLEGIELTYKEMQRILTAFNVVPVEAQGKDFDPVFHQAVTQQESVDHPENTVVAELQKGYLFHDRLIRPSMVVVSKAMTENETEKK</sequence>
<dbReference type="PRINTS" id="PR00773">
    <property type="entry name" value="GRPEPROTEIN"/>
</dbReference>
<evidence type="ECO:0000313" key="14">
    <source>
        <dbReference type="EMBL" id="ACN13522.1"/>
    </source>
</evidence>
<accession>C0QGP7</accession>
<dbReference type="STRING" id="177437.HRM2_04040"/>
<comment type="similarity">
    <text evidence="2 10 12">Belongs to the GrpE family.</text>
</comment>
<gene>
    <name evidence="10 14" type="primary">grpE</name>
    <name evidence="14" type="ordered locus">HRM2_04040</name>
</gene>
<dbReference type="InterPro" id="IPR000740">
    <property type="entry name" value="GrpE"/>
</dbReference>
<dbReference type="NCBIfam" id="NF010738">
    <property type="entry name" value="PRK14140.1"/>
    <property type="match status" value="1"/>
</dbReference>
<evidence type="ECO:0000256" key="5">
    <source>
        <dbReference type="ARBA" id="ARBA00023016"/>
    </source>
</evidence>
<dbReference type="PANTHER" id="PTHR21237">
    <property type="entry name" value="GRPE PROTEIN"/>
    <property type="match status" value="1"/>
</dbReference>
<dbReference type="InterPro" id="IPR009012">
    <property type="entry name" value="GrpE_head"/>
</dbReference>
<comment type="function">
    <text evidence="7 10 11">Participates actively in the response to hyperosmotic and heat shock by preventing the aggregation of stress-denatured proteins, in association with DnaK and GrpE. It is the nucleotide exchange factor for DnaK and may function as a thermosensor. Unfolded proteins bind initially to DnaJ; upon interaction with the DnaJ-bound protein, DnaK hydrolyzes its bound ATP, resulting in the formation of a stable complex. GrpE releases ADP from DnaK; ATP binding to DnaK triggers the release of the substrate protein, thus completing the reaction cycle. Several rounds of ATP-dependent interactions between DnaJ, DnaK and GrpE are required for fully efficient folding.</text>
</comment>
<dbReference type="Proteomes" id="UP000000442">
    <property type="component" value="Chromosome"/>
</dbReference>
<dbReference type="PANTHER" id="PTHR21237:SF23">
    <property type="entry name" value="GRPE PROTEIN HOMOLOG, MITOCHONDRIAL"/>
    <property type="match status" value="1"/>
</dbReference>
<dbReference type="Pfam" id="PF01025">
    <property type="entry name" value="GrpE"/>
    <property type="match status" value="1"/>
</dbReference>
<evidence type="ECO:0000256" key="13">
    <source>
        <dbReference type="SAM" id="MobiDB-lite"/>
    </source>
</evidence>
<evidence type="ECO:0000256" key="4">
    <source>
        <dbReference type="ARBA" id="ARBA00022490"/>
    </source>
</evidence>
<comment type="subcellular location">
    <subcellularLocation>
        <location evidence="1 10">Cytoplasm</location>
    </subcellularLocation>
</comment>
<evidence type="ECO:0000256" key="3">
    <source>
        <dbReference type="ARBA" id="ARBA00011738"/>
    </source>
</evidence>
<dbReference type="GO" id="GO:0051082">
    <property type="term" value="F:unfolded protein binding"/>
    <property type="evidence" value="ECO:0007669"/>
    <property type="project" value="TreeGrafter"/>
</dbReference>
<dbReference type="PROSITE" id="PS01071">
    <property type="entry name" value="GRPE"/>
    <property type="match status" value="1"/>
</dbReference>
<dbReference type="GO" id="GO:0006457">
    <property type="term" value="P:protein folding"/>
    <property type="evidence" value="ECO:0007669"/>
    <property type="project" value="InterPro"/>
</dbReference>
<dbReference type="KEGG" id="dat:HRM2_04040"/>
<dbReference type="RefSeq" id="WP_012662771.1">
    <property type="nucleotide sequence ID" value="NC_012108.1"/>
</dbReference>
<dbReference type="Gene3D" id="3.90.20.20">
    <property type="match status" value="1"/>
</dbReference>
<evidence type="ECO:0000256" key="2">
    <source>
        <dbReference type="ARBA" id="ARBA00009054"/>
    </source>
</evidence>
<organism evidence="14 15">
    <name type="scientific">Desulforapulum autotrophicum (strain ATCC 43914 / DSM 3382 / VKM B-1955 / HRM2)</name>
    <name type="common">Desulfobacterium autotrophicum</name>
    <dbReference type="NCBI Taxonomy" id="177437"/>
    <lineage>
        <taxon>Bacteria</taxon>
        <taxon>Pseudomonadati</taxon>
        <taxon>Thermodesulfobacteriota</taxon>
        <taxon>Desulfobacteria</taxon>
        <taxon>Desulfobacterales</taxon>
        <taxon>Desulfobacteraceae</taxon>
        <taxon>Desulforapulum</taxon>
    </lineage>
</organism>
<evidence type="ECO:0000256" key="11">
    <source>
        <dbReference type="RuleBase" id="RU000639"/>
    </source>
</evidence>
<keyword evidence="6 10" id="KW-0143">Chaperone</keyword>
<reference evidence="14 15" key="1">
    <citation type="journal article" date="2009" name="Environ. Microbiol.">
        <title>Genome sequence of Desulfobacterium autotrophicum HRM2, a marine sulfate reducer oxidizing organic carbon completely to carbon dioxide.</title>
        <authorList>
            <person name="Strittmatter A.W."/>
            <person name="Liesegang H."/>
            <person name="Rabus R."/>
            <person name="Decker I."/>
            <person name="Amann J."/>
            <person name="Andres S."/>
            <person name="Henne A."/>
            <person name="Fricke W.F."/>
            <person name="Martinez-Arias R."/>
            <person name="Bartels D."/>
            <person name="Goesmann A."/>
            <person name="Krause L."/>
            <person name="Puehler A."/>
            <person name="Klenk H.P."/>
            <person name="Richter M."/>
            <person name="Schuler M."/>
            <person name="Gloeckner F.O."/>
            <person name="Meyerdierks A."/>
            <person name="Gottschalk G."/>
            <person name="Amann R."/>
        </authorList>
    </citation>
    <scope>NUCLEOTIDE SEQUENCE [LARGE SCALE GENOMIC DNA]</scope>
    <source>
        <strain evidence="15">ATCC 43914 / DSM 3382 / HRM2</strain>
    </source>
</reference>
<dbReference type="GO" id="GO:0042803">
    <property type="term" value="F:protein homodimerization activity"/>
    <property type="evidence" value="ECO:0007669"/>
    <property type="project" value="InterPro"/>
</dbReference>